<keyword evidence="1" id="KW-0812">Transmembrane</keyword>
<dbReference type="AlphaFoldDB" id="H3ZPW3"/>
<dbReference type="GeneID" id="16550485"/>
<evidence type="ECO:0000313" key="2">
    <source>
        <dbReference type="EMBL" id="EHR78017.1"/>
    </source>
</evidence>
<keyword evidence="1" id="KW-1133">Transmembrane helix</keyword>
<dbReference type="RefSeq" id="WP_004069252.1">
    <property type="nucleotide sequence ID" value="NC_022084.1"/>
</dbReference>
<dbReference type="KEGG" id="tlt:OCC_04847"/>
<name>H3ZPW3_THELN</name>
<proteinExistence type="predicted"/>
<keyword evidence="1" id="KW-0472">Membrane</keyword>
<evidence type="ECO:0000313" key="3">
    <source>
        <dbReference type="Proteomes" id="UP000015502"/>
    </source>
</evidence>
<dbReference type="OrthoDB" id="93166at2157"/>
<reference evidence="2 3" key="1">
    <citation type="journal article" date="2012" name="J. Bacteriol.">
        <title>Genome sequence of the model hyperthermophilic archaeon Thermococcus litoralis NS-C.</title>
        <authorList>
            <person name="Gardner A.F."/>
            <person name="Kumar S."/>
            <person name="Perler F.B."/>
        </authorList>
    </citation>
    <scope>NUCLEOTIDE SEQUENCE [LARGE SCALE GENOMIC DNA]</scope>
    <source>
        <strain evidence="3">ATCC 51850 / DSM 5473 / JCM 8560 / NS-C</strain>
    </source>
</reference>
<sequence>MLDILGFIFYAGASLVILFIAAFSGGISRILALPAALGYILLAFWSIEQASSDIMRKDRKRDARMILLLNIVSFGLGALSFYIYMNSIVTPILLLGPAFVIGLWRSLRENKGP</sequence>
<organism evidence="2 3">
    <name type="scientific">Thermococcus litoralis (strain ATCC 51850 / DSM 5473 / JCM 8560 / NS-C)</name>
    <dbReference type="NCBI Taxonomy" id="523849"/>
    <lineage>
        <taxon>Archaea</taxon>
        <taxon>Methanobacteriati</taxon>
        <taxon>Methanobacteriota</taxon>
        <taxon>Thermococci</taxon>
        <taxon>Thermococcales</taxon>
        <taxon>Thermococcaceae</taxon>
        <taxon>Thermococcus</taxon>
    </lineage>
</organism>
<accession>H3ZPW3</accession>
<feature type="transmembrane region" description="Helical" evidence="1">
    <location>
        <begin position="7"/>
        <end position="24"/>
    </location>
</feature>
<dbReference type="EMBL" id="CP006670">
    <property type="protein sequence ID" value="EHR78017.1"/>
    <property type="molecule type" value="Genomic_DNA"/>
</dbReference>
<feature type="transmembrane region" description="Helical" evidence="1">
    <location>
        <begin position="91"/>
        <end position="107"/>
    </location>
</feature>
<feature type="transmembrane region" description="Helical" evidence="1">
    <location>
        <begin position="67"/>
        <end position="85"/>
    </location>
</feature>
<keyword evidence="3" id="KW-1185">Reference proteome</keyword>
<dbReference type="Proteomes" id="UP000015502">
    <property type="component" value="Chromosome"/>
</dbReference>
<gene>
    <name evidence="2" type="ORF">OCC_04847</name>
</gene>
<protein>
    <submittedName>
        <fullName evidence="2">Uncharacterized protein</fullName>
    </submittedName>
</protein>
<evidence type="ECO:0000256" key="1">
    <source>
        <dbReference type="SAM" id="Phobius"/>
    </source>
</evidence>
<feature type="transmembrane region" description="Helical" evidence="1">
    <location>
        <begin position="30"/>
        <end position="47"/>
    </location>
</feature>
<dbReference type="STRING" id="523849.OCC_04847"/>
<dbReference type="PaxDb" id="523849-OCC_04847"/>
<dbReference type="HOGENOM" id="CLU_2152701_0_0_2"/>